<protein>
    <submittedName>
        <fullName evidence="1">Radical SAM enzyme, TIGR03279 family</fullName>
    </submittedName>
</protein>
<organism evidence="1 2">
    <name type="scientific">Aristaeella lactis</name>
    <dbReference type="NCBI Taxonomy" id="3046383"/>
    <lineage>
        <taxon>Bacteria</taxon>
        <taxon>Bacillati</taxon>
        <taxon>Bacillota</taxon>
        <taxon>Clostridia</taxon>
        <taxon>Eubacteriales</taxon>
        <taxon>Aristaeellaceae</taxon>
        <taxon>Aristaeella</taxon>
    </lineage>
</organism>
<proteinExistence type="predicted"/>
<keyword evidence="2" id="KW-1185">Reference proteome</keyword>
<sequence>MSVRIHAVSAGSPAEKAGIQPDDRIVSINDTPIADEIDYQALSTGTCLRVRIEHEGVPCDYTIRKSEWTPLGLSLDETESMKPRHCRNRCLFCFIDQLPQGMRDTLYVKDDDWRLSLMMGNYVTLTNVNDEEFNRIIERKASPLFISVQATDPQTRCVMLSNRHAGNLMDRLRRLKENGLQFHCQVVLCPGVNDGEILRKTITDLASLYPSSQSLAIVPVGLTKHRDGLADLKGFDAVSAKKLIDFVKGYQEKYLEEFGTRFVFASDEFYCICNEPIPDHTAYEDYPQIENGVGMLRLLEQECEESYEFLFSDGFPESSLNRHLLIPTGVSARPYIEKLVSRYAPKGTSVEVKAVKNRFFGETITVTGLIVGRDLIDALKGIPCDEILICDTMLRAQTDMFLDETTLEDVRRELGKPIRVVQNNGESLIRALWGLEEENG</sequence>
<dbReference type="Proteomes" id="UP000192328">
    <property type="component" value="Unassembled WGS sequence"/>
</dbReference>
<accession>A0AC61PIS0</accession>
<comment type="caution">
    <text evidence="1">The sequence shown here is derived from an EMBL/GenBank/DDBJ whole genome shotgun (WGS) entry which is preliminary data.</text>
</comment>
<evidence type="ECO:0000313" key="1">
    <source>
        <dbReference type="EMBL" id="SMC39822.1"/>
    </source>
</evidence>
<evidence type="ECO:0000313" key="2">
    <source>
        <dbReference type="Proteomes" id="UP000192328"/>
    </source>
</evidence>
<gene>
    <name evidence="1" type="ORF">SAMN06297397_0626</name>
</gene>
<name>A0AC61PIS0_9FIRM</name>
<reference evidence="1" key="1">
    <citation type="submission" date="2017-04" db="EMBL/GenBank/DDBJ databases">
        <authorList>
            <person name="Varghese N."/>
            <person name="Submissions S."/>
        </authorList>
    </citation>
    <scope>NUCLEOTIDE SEQUENCE</scope>
    <source>
        <strain evidence="1">WTE2008</strain>
    </source>
</reference>
<dbReference type="EMBL" id="FWXZ01000001">
    <property type="protein sequence ID" value="SMC39822.1"/>
    <property type="molecule type" value="Genomic_DNA"/>
</dbReference>